<keyword evidence="1" id="KW-0238">DNA-binding</keyword>
<dbReference type="PANTHER" id="PTHR30204">
    <property type="entry name" value="REDOX-CYCLING DRUG-SENSING TRANSCRIPTIONAL ACTIVATOR SOXR"/>
    <property type="match status" value="1"/>
</dbReference>
<evidence type="ECO:0000256" key="2">
    <source>
        <dbReference type="SAM" id="Coils"/>
    </source>
</evidence>
<dbReference type="InterPro" id="IPR000551">
    <property type="entry name" value="MerR-type_HTH_dom"/>
</dbReference>
<dbReference type="InterPro" id="IPR011256">
    <property type="entry name" value="Reg_factor_effector_dom_sf"/>
</dbReference>
<dbReference type="InterPro" id="IPR047057">
    <property type="entry name" value="MerR_fam"/>
</dbReference>
<dbReference type="InterPro" id="IPR029442">
    <property type="entry name" value="GyrI-like"/>
</dbReference>
<evidence type="ECO:0000313" key="4">
    <source>
        <dbReference type="EMBL" id="MBC1520699.1"/>
    </source>
</evidence>
<dbReference type="SMART" id="SM00871">
    <property type="entry name" value="AraC_E_bind"/>
    <property type="match status" value="1"/>
</dbReference>
<comment type="caution">
    <text evidence="4">The sequence shown here is derived from an EMBL/GenBank/DDBJ whole genome shotgun (WGS) entry which is preliminary data.</text>
</comment>
<dbReference type="GO" id="GO:0003700">
    <property type="term" value="F:DNA-binding transcription factor activity"/>
    <property type="evidence" value="ECO:0007669"/>
    <property type="project" value="InterPro"/>
</dbReference>
<dbReference type="InterPro" id="IPR010499">
    <property type="entry name" value="AraC_E-bd"/>
</dbReference>
<dbReference type="SUPFAM" id="SSF46955">
    <property type="entry name" value="Putative DNA-binding domain"/>
    <property type="match status" value="1"/>
</dbReference>
<dbReference type="SUPFAM" id="SSF55136">
    <property type="entry name" value="Probable bacterial effector-binding domain"/>
    <property type="match status" value="1"/>
</dbReference>
<gene>
    <name evidence="4" type="ORF">HB912_03430</name>
</gene>
<feature type="domain" description="HTH merR-type" evidence="3">
    <location>
        <begin position="1"/>
        <end position="71"/>
    </location>
</feature>
<dbReference type="Pfam" id="PF13411">
    <property type="entry name" value="MerR_1"/>
    <property type="match status" value="1"/>
</dbReference>
<dbReference type="AlphaFoldDB" id="A0A841ZJ19"/>
<organism evidence="4 5">
    <name type="scientific">Listeria aquatica</name>
    <dbReference type="NCBI Taxonomy" id="1494960"/>
    <lineage>
        <taxon>Bacteria</taxon>
        <taxon>Bacillati</taxon>
        <taxon>Bacillota</taxon>
        <taxon>Bacilli</taxon>
        <taxon>Bacillales</taxon>
        <taxon>Listeriaceae</taxon>
        <taxon>Listeria</taxon>
    </lineage>
</organism>
<accession>A0A841ZJ19</accession>
<dbReference type="InterPro" id="IPR009061">
    <property type="entry name" value="DNA-bd_dom_put_sf"/>
</dbReference>
<name>A0A841ZJ19_9LIST</name>
<keyword evidence="2" id="KW-0175">Coiled coil</keyword>
<protein>
    <submittedName>
        <fullName evidence="4">MerR family transcriptional regulator</fullName>
    </submittedName>
</protein>
<dbReference type="Gene3D" id="3.20.80.10">
    <property type="entry name" value="Regulatory factor, effector binding domain"/>
    <property type="match status" value="1"/>
</dbReference>
<reference evidence="4 5" key="1">
    <citation type="submission" date="2020-03" db="EMBL/GenBank/DDBJ databases">
        <title>Soil Listeria distribution.</title>
        <authorList>
            <person name="Liao J."/>
            <person name="Wiedmann M."/>
        </authorList>
    </citation>
    <scope>NUCLEOTIDE SEQUENCE [LARGE SCALE GENOMIC DNA]</scope>
    <source>
        <strain evidence="4 5">FSL L7-1507</strain>
    </source>
</reference>
<evidence type="ECO:0000313" key="5">
    <source>
        <dbReference type="Proteomes" id="UP000559885"/>
    </source>
</evidence>
<evidence type="ECO:0000256" key="1">
    <source>
        <dbReference type="ARBA" id="ARBA00023125"/>
    </source>
</evidence>
<dbReference type="Pfam" id="PF06445">
    <property type="entry name" value="GyrI-like"/>
    <property type="match status" value="1"/>
</dbReference>
<dbReference type="Proteomes" id="UP000559885">
    <property type="component" value="Unassembled WGS sequence"/>
</dbReference>
<dbReference type="GO" id="GO:0003677">
    <property type="term" value="F:DNA binding"/>
    <property type="evidence" value="ECO:0007669"/>
    <property type="project" value="UniProtKB-KW"/>
</dbReference>
<proteinExistence type="predicted"/>
<sequence>MFRIGDFSKLAQISVRMLRHYDKLALIKPVKIDATTGYRYYEARQLEDVERIRELQSMGFSLKEIKWIFEQSDEKQALFLLYENRYQALKKEAEKLKEQMKRLKEAKPYFKHNQHYLVKVKTLPERRVLSLREKIPNYNDEGVLWKKLYQKAAREKISFSKERLDCAIFHDASYLENWPDVEVQSVILDAEENLNFKKVPEQLVASITFSGSYEKMAVVTETFAKWVESNPYEIAGPMLNIYHVSKATEEDPEKWLTEACFQVKRRDE</sequence>
<feature type="coiled-coil region" evidence="2">
    <location>
        <begin position="79"/>
        <end position="106"/>
    </location>
</feature>
<dbReference type="Gene3D" id="1.10.1660.10">
    <property type="match status" value="1"/>
</dbReference>
<dbReference type="PANTHER" id="PTHR30204:SF97">
    <property type="entry name" value="MERR FAMILY REGULATORY PROTEIN"/>
    <property type="match status" value="1"/>
</dbReference>
<evidence type="ECO:0000259" key="3">
    <source>
        <dbReference type="PROSITE" id="PS50937"/>
    </source>
</evidence>
<dbReference type="RefSeq" id="WP_185372213.1">
    <property type="nucleotide sequence ID" value="NZ_JAARRM010000001.1"/>
</dbReference>
<dbReference type="PROSITE" id="PS50937">
    <property type="entry name" value="HTH_MERR_2"/>
    <property type="match status" value="1"/>
</dbReference>
<dbReference type="EMBL" id="JAARRM010000001">
    <property type="protein sequence ID" value="MBC1520699.1"/>
    <property type="molecule type" value="Genomic_DNA"/>
</dbReference>
<dbReference type="SMART" id="SM00422">
    <property type="entry name" value="HTH_MERR"/>
    <property type="match status" value="1"/>
</dbReference>